<feature type="region of interest" description="Disordered" evidence="4">
    <location>
        <begin position="372"/>
        <end position="414"/>
    </location>
</feature>
<dbReference type="InterPro" id="IPR027417">
    <property type="entry name" value="P-loop_NTPase"/>
</dbReference>
<dbReference type="AlphaFoldDB" id="W6K4Q6"/>
<accession>W6K4Q6</accession>
<proteinExistence type="predicted"/>
<keyword evidence="7" id="KW-0378">Hydrolase</keyword>
<dbReference type="InterPro" id="IPR050130">
    <property type="entry name" value="ClpA_ClpB"/>
</dbReference>
<dbReference type="OrthoDB" id="9803641at2"/>
<name>W6K4Q6_9MICO</name>
<dbReference type="InterPro" id="IPR003593">
    <property type="entry name" value="AAA+_ATPase"/>
</dbReference>
<evidence type="ECO:0000256" key="1">
    <source>
        <dbReference type="ARBA" id="ARBA00022741"/>
    </source>
</evidence>
<feature type="compositionally biased region" description="Low complexity" evidence="4">
    <location>
        <begin position="394"/>
        <end position="405"/>
    </location>
</feature>
<feature type="domain" description="Clp ATPase C-terminal" evidence="6">
    <location>
        <begin position="281"/>
        <end position="369"/>
    </location>
</feature>
<dbReference type="GO" id="GO:0034605">
    <property type="term" value="P:cellular response to heat"/>
    <property type="evidence" value="ECO:0007669"/>
    <property type="project" value="TreeGrafter"/>
</dbReference>
<dbReference type="GO" id="GO:0008233">
    <property type="term" value="F:peptidase activity"/>
    <property type="evidence" value="ECO:0007669"/>
    <property type="project" value="UniProtKB-KW"/>
</dbReference>
<gene>
    <name evidence="7" type="ORF">BN11_70007</name>
</gene>
<reference evidence="7 8" key="1">
    <citation type="journal article" date="2013" name="ISME J.">
        <title>A metabolic model for members of the genus Tetrasphaera involved in enhanced biological phosphorus removal.</title>
        <authorList>
            <person name="Kristiansen R."/>
            <person name="Nguyen H.T.T."/>
            <person name="Saunders A.M."/>
            <person name="Nielsen J.L."/>
            <person name="Wimmer R."/>
            <person name="Le V.Q."/>
            <person name="McIlroy S.J."/>
            <person name="Petrovski S."/>
            <person name="Seviour R.J."/>
            <person name="Calteau A."/>
            <person name="Nielsen K.L."/>
            <person name="Nielsen P.H."/>
        </authorList>
    </citation>
    <scope>NUCLEOTIDE SEQUENCE [LARGE SCALE GENOMIC DNA]</scope>
    <source>
        <strain evidence="7 8">Ben110</strain>
    </source>
</reference>
<dbReference type="SMART" id="SM00382">
    <property type="entry name" value="AAA"/>
    <property type="match status" value="1"/>
</dbReference>
<evidence type="ECO:0000313" key="7">
    <source>
        <dbReference type="EMBL" id="CCH75429.1"/>
    </source>
</evidence>
<dbReference type="InterPro" id="IPR001270">
    <property type="entry name" value="ClpA/B"/>
</dbReference>
<keyword evidence="1" id="KW-0547">Nucleotide-binding</keyword>
<feature type="domain" description="AAA+ ATPase" evidence="5">
    <location>
        <begin position="80"/>
        <end position="235"/>
    </location>
</feature>
<evidence type="ECO:0000256" key="3">
    <source>
        <dbReference type="ARBA" id="ARBA00023186"/>
    </source>
</evidence>
<organism evidence="7 8">
    <name type="scientific">Nostocoides australiense Ben110</name>
    <dbReference type="NCBI Taxonomy" id="1193182"/>
    <lineage>
        <taxon>Bacteria</taxon>
        <taxon>Bacillati</taxon>
        <taxon>Actinomycetota</taxon>
        <taxon>Actinomycetes</taxon>
        <taxon>Micrococcales</taxon>
        <taxon>Intrasporangiaceae</taxon>
        <taxon>Nostocoides</taxon>
    </lineage>
</organism>
<dbReference type="GO" id="GO:0006508">
    <property type="term" value="P:proteolysis"/>
    <property type="evidence" value="ECO:0007669"/>
    <property type="project" value="UniProtKB-KW"/>
</dbReference>
<dbReference type="Gene3D" id="3.40.50.300">
    <property type="entry name" value="P-loop containing nucleotide triphosphate hydrolases"/>
    <property type="match status" value="1"/>
</dbReference>
<dbReference type="SUPFAM" id="SSF52540">
    <property type="entry name" value="P-loop containing nucleoside triphosphate hydrolases"/>
    <property type="match status" value="1"/>
</dbReference>
<dbReference type="GO" id="GO:0005737">
    <property type="term" value="C:cytoplasm"/>
    <property type="evidence" value="ECO:0007669"/>
    <property type="project" value="TreeGrafter"/>
</dbReference>
<dbReference type="Pfam" id="PF07724">
    <property type="entry name" value="AAA_2"/>
    <property type="match status" value="1"/>
</dbReference>
<dbReference type="STRING" id="1193182.BN11_70007"/>
<evidence type="ECO:0000313" key="8">
    <source>
        <dbReference type="Proteomes" id="UP000035763"/>
    </source>
</evidence>
<keyword evidence="7" id="KW-0645">Protease</keyword>
<dbReference type="PRINTS" id="PR00300">
    <property type="entry name" value="CLPPROTEASEA"/>
</dbReference>
<dbReference type="PANTHER" id="PTHR11638">
    <property type="entry name" value="ATP-DEPENDENT CLP PROTEASE"/>
    <property type="match status" value="1"/>
</dbReference>
<dbReference type="Gene3D" id="1.10.8.60">
    <property type="match status" value="1"/>
</dbReference>
<dbReference type="EMBL" id="CAJA01000496">
    <property type="protein sequence ID" value="CCH75429.1"/>
    <property type="molecule type" value="Genomic_DNA"/>
</dbReference>
<evidence type="ECO:0000256" key="2">
    <source>
        <dbReference type="ARBA" id="ARBA00022840"/>
    </source>
</evidence>
<evidence type="ECO:0000256" key="4">
    <source>
        <dbReference type="SAM" id="MobiDB-lite"/>
    </source>
</evidence>
<protein>
    <submittedName>
        <fullName evidence="7">ATP-dependent protease ATP-binding subunit-like protein</fullName>
    </submittedName>
</protein>
<dbReference type="Proteomes" id="UP000035763">
    <property type="component" value="Unassembled WGS sequence"/>
</dbReference>
<dbReference type="CDD" id="cd19499">
    <property type="entry name" value="RecA-like_ClpB_Hsp104-like"/>
    <property type="match status" value="1"/>
</dbReference>
<dbReference type="PANTHER" id="PTHR11638:SF18">
    <property type="entry name" value="HEAT SHOCK PROTEIN 104"/>
    <property type="match status" value="1"/>
</dbReference>
<sequence>MPFINDRLRDQRVAQGEVDQAAGLEAPDQEGFALAAAGRVNAERIRAQLESRIFGQPLAVDSVYRTMQVIQAGLADRERPLASHLFVGPTGTGKTEIVRQLAATLRSGPDDFCRVDMSALAQEHYAASFAGAPPGYAGSKEGHSVFRRDQVEGELGKPGIVLFDEVEKAHQTVVRALLHVLDHGVLHLANGEQRFNFRNCIVFLTSNLGSREIRDLQQSRPRRWARRHVENASSHLPESARQWLRQRLEGRIHEITQDALEKYFDPEFLNRVDEVTVFSELSQDVALRIAQAELDLVVGRAQTKGVDILLGPEVVRHVAQMGFDASYGGRSIRREVRHTVWPIVARHVITQRLRRLDIPQCQSTVRLSLSAPDRRGQRHVIAAEESTHPLPRNTTTAPGTPGAGPENRKEEESS</sequence>
<dbReference type="GO" id="GO:0005524">
    <property type="term" value="F:ATP binding"/>
    <property type="evidence" value="ECO:0007669"/>
    <property type="project" value="UniProtKB-KW"/>
</dbReference>
<evidence type="ECO:0000259" key="5">
    <source>
        <dbReference type="SMART" id="SM00382"/>
    </source>
</evidence>
<keyword evidence="2 7" id="KW-0067">ATP-binding</keyword>
<dbReference type="InterPro" id="IPR019489">
    <property type="entry name" value="Clp_ATPase_C"/>
</dbReference>
<evidence type="ECO:0000259" key="6">
    <source>
        <dbReference type="SMART" id="SM01086"/>
    </source>
</evidence>
<dbReference type="InterPro" id="IPR003959">
    <property type="entry name" value="ATPase_AAA_core"/>
</dbReference>
<dbReference type="GO" id="GO:0016887">
    <property type="term" value="F:ATP hydrolysis activity"/>
    <property type="evidence" value="ECO:0007669"/>
    <property type="project" value="InterPro"/>
</dbReference>
<dbReference type="Pfam" id="PF10431">
    <property type="entry name" value="ClpB_D2-small"/>
    <property type="match status" value="1"/>
</dbReference>
<dbReference type="SMART" id="SM01086">
    <property type="entry name" value="ClpB_D2-small"/>
    <property type="match status" value="1"/>
</dbReference>
<keyword evidence="8" id="KW-1185">Reference proteome</keyword>
<comment type="caution">
    <text evidence="7">The sequence shown here is derived from an EMBL/GenBank/DDBJ whole genome shotgun (WGS) entry which is preliminary data.</text>
</comment>
<keyword evidence="3" id="KW-0143">Chaperone</keyword>